<accession>A0A553I1A2</accession>
<dbReference type="STRING" id="2512241.A0A553I1A2"/>
<feature type="compositionally biased region" description="Polar residues" evidence="1">
    <location>
        <begin position="623"/>
        <end position="635"/>
    </location>
</feature>
<name>A0A553I1A2_9PEZI</name>
<feature type="compositionally biased region" description="Basic and acidic residues" evidence="1">
    <location>
        <begin position="534"/>
        <end position="552"/>
    </location>
</feature>
<keyword evidence="7" id="KW-1185">Reference proteome</keyword>
<evidence type="ECO:0000259" key="5">
    <source>
        <dbReference type="Pfam" id="PF20778"/>
    </source>
</evidence>
<dbReference type="AlphaFoldDB" id="A0A553I1A2"/>
<feature type="region of interest" description="Disordered" evidence="1">
    <location>
        <begin position="613"/>
        <end position="635"/>
    </location>
</feature>
<dbReference type="Pfam" id="PF14611">
    <property type="entry name" value="KH_SLS1_1"/>
    <property type="match status" value="1"/>
</dbReference>
<feature type="compositionally biased region" description="Basic and acidic residues" evidence="1">
    <location>
        <begin position="38"/>
        <end position="62"/>
    </location>
</feature>
<dbReference type="Pfam" id="PF20776">
    <property type="entry name" value="SLS1_N"/>
    <property type="match status" value="1"/>
</dbReference>
<evidence type="ECO:0000259" key="2">
    <source>
        <dbReference type="Pfam" id="PF14611"/>
    </source>
</evidence>
<dbReference type="Pfam" id="PF20778">
    <property type="entry name" value="SLS1_C"/>
    <property type="match status" value="1"/>
</dbReference>
<feature type="domain" description="SLS1 C-terminal" evidence="5">
    <location>
        <begin position="455"/>
        <end position="868"/>
    </location>
</feature>
<comment type="caution">
    <text evidence="6">The sequence shown here is derived from an EMBL/GenBank/DDBJ whole genome shotgun (WGS) entry which is preliminary data.</text>
</comment>
<evidence type="ECO:0000259" key="3">
    <source>
        <dbReference type="Pfam" id="PF20776"/>
    </source>
</evidence>
<proteinExistence type="predicted"/>
<dbReference type="Pfam" id="PF20777">
    <property type="entry name" value="KH_SLS1_2"/>
    <property type="match status" value="1"/>
</dbReference>
<evidence type="ECO:0000313" key="6">
    <source>
        <dbReference type="EMBL" id="TRX93984.1"/>
    </source>
</evidence>
<dbReference type="InterPro" id="IPR048401">
    <property type="entry name" value="SLS1_C"/>
</dbReference>
<dbReference type="InterPro" id="IPR032741">
    <property type="entry name" value="Sls1_KH-1"/>
</dbReference>
<feature type="region of interest" description="Disordered" evidence="1">
    <location>
        <begin position="753"/>
        <end position="789"/>
    </location>
</feature>
<dbReference type="Proteomes" id="UP000319160">
    <property type="component" value="Unassembled WGS sequence"/>
</dbReference>
<feature type="compositionally biased region" description="Basic and acidic residues" evidence="1">
    <location>
        <begin position="774"/>
        <end position="789"/>
    </location>
</feature>
<feature type="compositionally biased region" description="Basic and acidic residues" evidence="1">
    <location>
        <begin position="510"/>
        <end position="526"/>
    </location>
</feature>
<evidence type="ECO:0000259" key="4">
    <source>
        <dbReference type="Pfam" id="PF20777"/>
    </source>
</evidence>
<feature type="region of interest" description="Disordered" evidence="1">
    <location>
        <begin position="504"/>
        <end position="572"/>
    </location>
</feature>
<evidence type="ECO:0000256" key="1">
    <source>
        <dbReference type="SAM" id="MobiDB-lite"/>
    </source>
</evidence>
<dbReference type="InterPro" id="IPR048400">
    <property type="entry name" value="SLS1_N"/>
</dbReference>
<dbReference type="EMBL" id="VFLP01000025">
    <property type="protein sequence ID" value="TRX93984.1"/>
    <property type="molecule type" value="Genomic_DNA"/>
</dbReference>
<reference evidence="7" key="1">
    <citation type="submission" date="2019-06" db="EMBL/GenBank/DDBJ databases">
        <title>Draft genome sequence of the griseofulvin-producing fungus Xylaria cubensis strain G536.</title>
        <authorList>
            <person name="Mead M.E."/>
            <person name="Raja H.A."/>
            <person name="Steenwyk J.L."/>
            <person name="Knowles S.L."/>
            <person name="Oberlies N.H."/>
            <person name="Rokas A."/>
        </authorList>
    </citation>
    <scope>NUCLEOTIDE SEQUENCE [LARGE SCALE GENOMIC DNA]</scope>
    <source>
        <strain evidence="7">G536</strain>
    </source>
</reference>
<feature type="domain" description="SLS1 N-terminal" evidence="3">
    <location>
        <begin position="153"/>
        <end position="275"/>
    </location>
</feature>
<organism evidence="6 7">
    <name type="scientific">Xylaria flabelliformis</name>
    <dbReference type="NCBI Taxonomy" id="2512241"/>
    <lineage>
        <taxon>Eukaryota</taxon>
        <taxon>Fungi</taxon>
        <taxon>Dikarya</taxon>
        <taxon>Ascomycota</taxon>
        <taxon>Pezizomycotina</taxon>
        <taxon>Sordariomycetes</taxon>
        <taxon>Xylariomycetidae</taxon>
        <taxon>Xylariales</taxon>
        <taxon>Xylariaceae</taxon>
        <taxon>Xylaria</taxon>
    </lineage>
</organism>
<feature type="domain" description="SLS1 first KH" evidence="2">
    <location>
        <begin position="282"/>
        <end position="351"/>
    </location>
</feature>
<dbReference type="InterPro" id="IPR048748">
    <property type="entry name" value="SLS1_KH2"/>
</dbReference>
<feature type="region of interest" description="Disordered" evidence="1">
    <location>
        <begin position="37"/>
        <end position="69"/>
    </location>
</feature>
<feature type="domain" description="SLS1 second KH" evidence="4">
    <location>
        <begin position="370"/>
        <end position="423"/>
    </location>
</feature>
<dbReference type="GO" id="GO:0005743">
    <property type="term" value="C:mitochondrial inner membrane"/>
    <property type="evidence" value="ECO:0007669"/>
    <property type="project" value="InterPro"/>
</dbReference>
<gene>
    <name evidence="6" type="ORF">FHL15_005062</name>
</gene>
<evidence type="ECO:0000313" key="7">
    <source>
        <dbReference type="Proteomes" id="UP000319160"/>
    </source>
</evidence>
<dbReference type="OrthoDB" id="5392646at2759"/>
<protein>
    <submittedName>
        <fullName evidence="6">Uncharacterized protein</fullName>
    </submittedName>
</protein>
<sequence length="883" mass="99295">MIARGAPIGTVCLGCRLRLLRQLTTPIRYVTSHAANTHRPDDFAGDRADGDDAARDVDQEKRSKPKSKLRSGIKRLDLRKRHVSGNRVLNETAVNLGSDMLGKPAYAIVMRDGGKLRRRQIPLVPGEDEAEPESTTNLAATIEALFDSRREPLTLQEMRSSIHDLRPKTDKVLSENDFKKLLHRLTNGFLAPQLQDYVEWLRSDAGRETRDAINNSSSIPDFPWILERSPWAPLQIDPNPLGIMDPTLQGYISPTTTPKEILAMHLMREGWGLSIAELETQLGEIRIKFRNTEFTQLMRGTQRFMNVLGKIWLEPGEKIEAFRGQKTLRLVATKPKTELLLRGLDETLRSVRVKKLPVRLFASEAPHDVILEELGRITNTHIRKTFKSKSLEITWIEVKSGANSGLFPVEDMDHIVFRLLLTAFGPQQATTTTLLSPIVSQEHSGRLIVDATNKDKLAWKDRLAQWARFVHPLTPKEDSLTNPTLPVKNFELPFEPIERIETLDETEALEETKPLEGTEPLDKTEIFEETEACEDTKPLEKIESLEETEPPKKSLKLSPKTKPPSSPVKWSNVPQTSTVASFGQVLHPYQSSNPTPLLSDLLASTDRRIFAPTAPHPLPLSKIGTSDPDSTSSPQATTKVTLVLRFWPGATQSSEEFKGAPILELRLAASDREIQGVESLRAITRIHHTDVMLPSSPVDVRFTQTQYVTLQGRDAEALAKWRPLLDYLKYSHLDLENGKLDVLPHQRFSIPRRLLANSSPHPTQEGEESTAELAKAEQQQRDRTQSEESVDNCRVHYEFVGLEFHRSVTLPYEDHQLTYTSIEAGQGGGRRAEVTLEPVQPLRSTTPATETVDKGTLQENFLECCSRFVADRSLWSGIGDLPH</sequence>